<evidence type="ECO:0000256" key="1">
    <source>
        <dbReference type="SAM" id="Phobius"/>
    </source>
</evidence>
<evidence type="ECO:0000313" key="2">
    <source>
        <dbReference type="EMBL" id="MBC8208291.1"/>
    </source>
</evidence>
<gene>
    <name evidence="2" type="ORF">H8E79_03865</name>
</gene>
<organism evidence="2 3">
    <name type="scientific">Candidatus Desulfatifera sulfidica</name>
    <dbReference type="NCBI Taxonomy" id="2841691"/>
    <lineage>
        <taxon>Bacteria</taxon>
        <taxon>Pseudomonadati</taxon>
        <taxon>Thermodesulfobacteriota</taxon>
        <taxon>Desulfobulbia</taxon>
        <taxon>Desulfobulbales</taxon>
        <taxon>Desulfobulbaceae</taxon>
        <taxon>Candidatus Desulfatifera</taxon>
    </lineage>
</organism>
<keyword evidence="1" id="KW-0812">Transmembrane</keyword>
<accession>A0A8J6N941</accession>
<dbReference type="Proteomes" id="UP000599024">
    <property type="component" value="Unassembled WGS sequence"/>
</dbReference>
<reference evidence="2 3" key="1">
    <citation type="submission" date="2020-08" db="EMBL/GenBank/DDBJ databases">
        <title>Bridging the membrane lipid divide: bacteria of the FCB group superphylum have the potential to synthesize archaeal ether lipids.</title>
        <authorList>
            <person name="Villanueva L."/>
            <person name="Von Meijenfeldt F.A.B."/>
            <person name="Westbye A.B."/>
            <person name="Yadav S."/>
            <person name="Hopmans E.C."/>
            <person name="Dutilh B.E."/>
            <person name="Sinninghe Damste J.S."/>
        </authorList>
    </citation>
    <scope>NUCLEOTIDE SEQUENCE [LARGE SCALE GENOMIC DNA]</scope>
    <source>
        <strain evidence="2">NIOZ-UU81</strain>
    </source>
</reference>
<sequence length="195" mass="23677">MNDRLQELIATIKKLEQELIVELQKKEAEYSYEIRNKKVYFEQAIRRRHRYLLETARHYLRHAALVNILTAPFIWACLFPALLMDLMASVYQFVCFPAYNIPKVRRSDYIVIDRHYLSYLNWIEKINCCYCGYFNGLISYIHEIAARTELYWCPIKHARRTRASHNHYHNFFDYGDAERYRRELNKIRAKIRDLS</sequence>
<dbReference type="EMBL" id="JACNLK010000033">
    <property type="protein sequence ID" value="MBC8208291.1"/>
    <property type="molecule type" value="Genomic_DNA"/>
</dbReference>
<keyword evidence="1" id="KW-0472">Membrane</keyword>
<feature type="transmembrane region" description="Helical" evidence="1">
    <location>
        <begin position="59"/>
        <end position="83"/>
    </location>
</feature>
<name>A0A8J6N941_9BACT</name>
<dbReference type="AlphaFoldDB" id="A0A8J6N941"/>
<keyword evidence="1" id="KW-1133">Transmembrane helix</keyword>
<evidence type="ECO:0000313" key="3">
    <source>
        <dbReference type="Proteomes" id="UP000599024"/>
    </source>
</evidence>
<comment type="caution">
    <text evidence="2">The sequence shown here is derived from an EMBL/GenBank/DDBJ whole genome shotgun (WGS) entry which is preliminary data.</text>
</comment>
<protein>
    <submittedName>
        <fullName evidence="2">Uncharacterized protein</fullName>
    </submittedName>
</protein>
<proteinExistence type="predicted"/>